<evidence type="ECO:0000313" key="3">
    <source>
        <dbReference type="Proteomes" id="UP000789706"/>
    </source>
</evidence>
<name>A0A9N9GAV7_9GLOM</name>
<gene>
    <name evidence="2" type="ORF">DEBURN_LOCUS8984</name>
</gene>
<comment type="caution">
    <text evidence="2">The sequence shown here is derived from an EMBL/GenBank/DDBJ whole genome shotgun (WGS) entry which is preliminary data.</text>
</comment>
<feature type="non-terminal residue" evidence="2">
    <location>
        <position position="1"/>
    </location>
</feature>
<reference evidence="2" key="1">
    <citation type="submission" date="2021-06" db="EMBL/GenBank/DDBJ databases">
        <authorList>
            <person name="Kallberg Y."/>
            <person name="Tangrot J."/>
            <person name="Rosling A."/>
        </authorList>
    </citation>
    <scope>NUCLEOTIDE SEQUENCE</scope>
    <source>
        <strain evidence="2">AZ414A</strain>
    </source>
</reference>
<organism evidence="2 3">
    <name type="scientific">Diversispora eburnea</name>
    <dbReference type="NCBI Taxonomy" id="1213867"/>
    <lineage>
        <taxon>Eukaryota</taxon>
        <taxon>Fungi</taxon>
        <taxon>Fungi incertae sedis</taxon>
        <taxon>Mucoromycota</taxon>
        <taxon>Glomeromycotina</taxon>
        <taxon>Glomeromycetes</taxon>
        <taxon>Diversisporales</taxon>
        <taxon>Diversisporaceae</taxon>
        <taxon>Diversispora</taxon>
    </lineage>
</organism>
<protein>
    <submittedName>
        <fullName evidence="2">4240_t:CDS:1</fullName>
    </submittedName>
</protein>
<evidence type="ECO:0000313" key="2">
    <source>
        <dbReference type="EMBL" id="CAG8589524.1"/>
    </source>
</evidence>
<dbReference type="Proteomes" id="UP000789706">
    <property type="component" value="Unassembled WGS sequence"/>
</dbReference>
<dbReference type="AlphaFoldDB" id="A0A9N9GAV7"/>
<sequence>VDYGTYGHNRVDYPLVQSHMVDAWGRLSYTPTRRSSLPRMDLSEGISLFFEQTPFKNWFPTKCLEYLENKSLDFRTSDKELVQTEFKSHVHSLMTHQAVTKSAQKKAKRLLDEADRMFESEEVIAIFKRMDTKAIEKSKRQLLFVKKSLFDTEVQLTVEDHKIHTASSSKLHTLGTEIPGKASKRKREIEDDQIVVDGDENRAKKTGSGRDIPSYRKFLGKTSVSDIIFKGNEEENVIQYNEQQPENVYDIESKCRSPTSQSDNDSGDHEEYQDYEKNVSDYEECFEEEIPSDMASADTIGSWILSSGKDVGEELSKYRENIPRTKAYLYPAYFGILDLSGEDTEVKKLFTDDEWNEMIKDFNNNVKLSDMEDEQERPFYELMDKISEVLMNKPSDLITGIESCAIEDNIKVNAIRRLIQTYAYNLQRLQLPMSEVAFGSNFTNAITKGILTFDRTYHYEEGEIQGLASSVITNMKSKPTDRSLIGQKVDFRVSKDQFEVLIGLRSGGLPTSPKGKKWMDKVDLSVALRDVLVNEGIENNGVKPEKFHKLFTLGVHTFNYNYNIYGLDWKTRGVWRIGLLQKVKLPLSTENLQIIEKLIISLMRIEETLHRIRKIRNEILTEKAKLYRFRRTSTCAMDYSICEHGRITRTRKAKE</sequence>
<dbReference type="OrthoDB" id="2322670at2759"/>
<keyword evidence="3" id="KW-1185">Reference proteome</keyword>
<feature type="region of interest" description="Disordered" evidence="1">
    <location>
        <begin position="254"/>
        <end position="274"/>
    </location>
</feature>
<evidence type="ECO:0000256" key="1">
    <source>
        <dbReference type="SAM" id="MobiDB-lite"/>
    </source>
</evidence>
<accession>A0A9N9GAV7</accession>
<dbReference type="EMBL" id="CAJVPK010001516">
    <property type="protein sequence ID" value="CAG8589524.1"/>
    <property type="molecule type" value="Genomic_DNA"/>
</dbReference>
<proteinExistence type="predicted"/>